<evidence type="ECO:0000313" key="2">
    <source>
        <dbReference type="EMBL" id="THH04687.1"/>
    </source>
</evidence>
<feature type="region of interest" description="Disordered" evidence="1">
    <location>
        <begin position="131"/>
        <end position="177"/>
    </location>
</feature>
<proteinExistence type="predicted"/>
<protein>
    <submittedName>
        <fullName evidence="2">Uncharacterized protein</fullName>
    </submittedName>
</protein>
<gene>
    <name evidence="2" type="ORF">EW146_g10116</name>
</gene>
<evidence type="ECO:0000256" key="1">
    <source>
        <dbReference type="SAM" id="MobiDB-lite"/>
    </source>
</evidence>
<dbReference type="EMBL" id="SGPL01001117">
    <property type="protein sequence ID" value="THH04687.1"/>
    <property type="molecule type" value="Genomic_DNA"/>
</dbReference>
<accession>A0A4S4L0W2</accession>
<name>A0A4S4L0W2_9AGAM</name>
<reference evidence="2 3" key="1">
    <citation type="submission" date="2019-02" db="EMBL/GenBank/DDBJ databases">
        <title>Genome sequencing of the rare red list fungi Bondarzewia mesenterica.</title>
        <authorList>
            <person name="Buettner E."/>
            <person name="Kellner H."/>
        </authorList>
    </citation>
    <scope>NUCLEOTIDE SEQUENCE [LARGE SCALE GENOMIC DNA]</scope>
    <source>
        <strain evidence="2 3">DSM 108281</strain>
    </source>
</reference>
<dbReference type="AlphaFoldDB" id="A0A4S4L0W2"/>
<evidence type="ECO:0000313" key="3">
    <source>
        <dbReference type="Proteomes" id="UP000310158"/>
    </source>
</evidence>
<dbReference type="Proteomes" id="UP000310158">
    <property type="component" value="Unassembled WGS sequence"/>
</dbReference>
<comment type="caution">
    <text evidence="2">The sequence shown here is derived from an EMBL/GenBank/DDBJ whole genome shotgun (WGS) entry which is preliminary data.</text>
</comment>
<keyword evidence="3" id="KW-1185">Reference proteome</keyword>
<organism evidence="2 3">
    <name type="scientific">Bondarzewia mesenterica</name>
    <dbReference type="NCBI Taxonomy" id="1095465"/>
    <lineage>
        <taxon>Eukaryota</taxon>
        <taxon>Fungi</taxon>
        <taxon>Dikarya</taxon>
        <taxon>Basidiomycota</taxon>
        <taxon>Agaricomycotina</taxon>
        <taxon>Agaricomycetes</taxon>
        <taxon>Russulales</taxon>
        <taxon>Bondarzewiaceae</taxon>
        <taxon>Bondarzewia</taxon>
    </lineage>
</organism>
<sequence>MLPVQDPADQHEVRACIEAIIDILLSLCLTNSDRIGYTRPYYYPTLPYSPLATPALSRLVLSSLSLSFFSFFPAVLLIGCLTSVLPRHIPECQHNYTSPADVYSRTHTTDNVLSALLSAVFHVLHPRGVAAPGLDPPDRQLSSRTKEPKGTYKGTPSNEAHYKSQHTHKSAIEIPRPKSHQLREWTTCSIVFYHSHNQELDMLHTDQSIGCVRRSSSAANVPGDDARHDVRFSLRTYTDDP</sequence>